<dbReference type="Gene3D" id="3.40.30.10">
    <property type="entry name" value="Glutaredoxin"/>
    <property type="match status" value="1"/>
</dbReference>
<dbReference type="RefSeq" id="XP_001796734.1">
    <property type="nucleotide sequence ID" value="XM_001796682.1"/>
</dbReference>
<dbReference type="CDD" id="cd00570">
    <property type="entry name" value="GST_N_family"/>
    <property type="match status" value="1"/>
</dbReference>
<protein>
    <recommendedName>
        <fullName evidence="5">Thioredoxin-like protein</fullName>
    </recommendedName>
</protein>
<dbReference type="PROSITE" id="PS50405">
    <property type="entry name" value="GST_CTER"/>
    <property type="match status" value="1"/>
</dbReference>
<dbReference type="InterPro" id="IPR040079">
    <property type="entry name" value="Glutathione_S-Trfase"/>
</dbReference>
<dbReference type="InterPro" id="IPR010987">
    <property type="entry name" value="Glutathione-S-Trfase_C-like"/>
</dbReference>
<dbReference type="SUPFAM" id="SSF52833">
    <property type="entry name" value="Thioredoxin-like"/>
    <property type="match status" value="1"/>
</dbReference>
<dbReference type="InterPro" id="IPR036249">
    <property type="entry name" value="Thioredoxin-like_sf"/>
</dbReference>
<dbReference type="InterPro" id="IPR036282">
    <property type="entry name" value="Glutathione-S-Trfase_C_sf"/>
</dbReference>
<dbReference type="Pfam" id="PF13409">
    <property type="entry name" value="GST_N_2"/>
    <property type="match status" value="1"/>
</dbReference>
<dbReference type="InterPro" id="IPR050983">
    <property type="entry name" value="GST_Omega/HSP26"/>
</dbReference>
<evidence type="ECO:0000313" key="3">
    <source>
        <dbReference type="EMBL" id="QRC99009.1"/>
    </source>
</evidence>
<evidence type="ECO:0000259" key="1">
    <source>
        <dbReference type="PROSITE" id="PS50404"/>
    </source>
</evidence>
<evidence type="ECO:0000313" key="4">
    <source>
        <dbReference type="Proteomes" id="UP000663193"/>
    </source>
</evidence>
<evidence type="ECO:0000259" key="2">
    <source>
        <dbReference type="PROSITE" id="PS50405"/>
    </source>
</evidence>
<dbReference type="InterPro" id="IPR004045">
    <property type="entry name" value="Glutathione_S-Trfase_N"/>
</dbReference>
<organism evidence="3 4">
    <name type="scientific">Phaeosphaeria nodorum (strain SN15 / ATCC MYA-4574 / FGSC 10173)</name>
    <name type="common">Glume blotch fungus</name>
    <name type="synonym">Parastagonospora nodorum</name>
    <dbReference type="NCBI Taxonomy" id="321614"/>
    <lineage>
        <taxon>Eukaryota</taxon>
        <taxon>Fungi</taxon>
        <taxon>Dikarya</taxon>
        <taxon>Ascomycota</taxon>
        <taxon>Pezizomycotina</taxon>
        <taxon>Dothideomycetes</taxon>
        <taxon>Pleosporomycetidae</taxon>
        <taxon>Pleosporales</taxon>
        <taxon>Pleosporineae</taxon>
        <taxon>Phaeosphaeriaceae</taxon>
        <taxon>Parastagonospora</taxon>
    </lineage>
</organism>
<dbReference type="SFLD" id="SFLDS00019">
    <property type="entry name" value="Glutathione_Transferase_(cytos"/>
    <property type="match status" value="1"/>
</dbReference>
<evidence type="ECO:0008006" key="5">
    <source>
        <dbReference type="Google" id="ProtNLM"/>
    </source>
</evidence>
<feature type="domain" description="GST N-terminal" evidence="1">
    <location>
        <begin position="9"/>
        <end position="88"/>
    </location>
</feature>
<dbReference type="OrthoDB" id="202840at2759"/>
<dbReference type="PROSITE" id="PS50404">
    <property type="entry name" value="GST_NTER"/>
    <property type="match status" value="1"/>
</dbReference>
<gene>
    <name evidence="3" type="ORF">JI435_063600</name>
</gene>
<dbReference type="KEGG" id="pno:SNOG_06360"/>
<reference evidence="4" key="1">
    <citation type="journal article" date="2021" name="BMC Genomics">
        <title>Chromosome-level genome assembly and manually-curated proteome of model necrotroph Parastagonospora nodorum Sn15 reveals a genome-wide trove of candidate effector homologs, and redundancy of virulence-related functions within an accessory chromosome.</title>
        <authorList>
            <person name="Bertazzoni S."/>
            <person name="Jones D.A.B."/>
            <person name="Phan H.T."/>
            <person name="Tan K.-C."/>
            <person name="Hane J.K."/>
        </authorList>
    </citation>
    <scope>NUCLEOTIDE SEQUENCE [LARGE SCALE GENOMIC DNA]</scope>
    <source>
        <strain evidence="4">SN15 / ATCC MYA-4574 / FGSC 10173)</strain>
    </source>
</reference>
<dbReference type="SUPFAM" id="SSF47616">
    <property type="entry name" value="GST C-terminal domain-like"/>
    <property type="match status" value="1"/>
</dbReference>
<dbReference type="PANTHER" id="PTHR43968:SF8">
    <property type="entry name" value="S-TRANSFERASE, PUTATIVE (AFU_ORTHOLOGUE AFUA_2G00590)-RELATED"/>
    <property type="match status" value="1"/>
</dbReference>
<dbReference type="SFLD" id="SFLDG00358">
    <property type="entry name" value="Main_(cytGST)"/>
    <property type="match status" value="1"/>
</dbReference>
<feature type="domain" description="GST C-terminal" evidence="2">
    <location>
        <begin position="93"/>
        <end position="235"/>
    </location>
</feature>
<proteinExistence type="predicted"/>
<dbReference type="EMBL" id="CP069031">
    <property type="protein sequence ID" value="QRC99009.1"/>
    <property type="molecule type" value="Genomic_DNA"/>
</dbReference>
<dbReference type="Proteomes" id="UP000663193">
    <property type="component" value="Chromosome 9"/>
</dbReference>
<dbReference type="PROSITE" id="PS51354">
    <property type="entry name" value="GLUTAREDOXIN_2"/>
    <property type="match status" value="1"/>
</dbReference>
<sequence length="237" mass="26412">MAQVNGNAPKITLYTNHKCPYAHRAHIVLKELGLEYKEVIIDLDRPREDWYLKINPRGLVPAIDFNGEILTESGIVATFLADAYPSHLFPAAGNPKDALTRARINFFADTWSSKAGSYWFQILKADGAEKDSLVQAFVDVVGKEVEPLLADAAPFFGGSKQVTLAEAMTAPFILRAYALTKHGLLPQAVVDGFDKLPNFSKWAREVSKLESVTFIWDEQATMEATRKRIEKMKAQAK</sequence>
<dbReference type="AlphaFoldDB" id="A0A7U2F5B3"/>
<accession>A0A7U2F5B3</accession>
<name>A0A7U2F5B3_PHANO</name>
<keyword evidence="4" id="KW-1185">Reference proteome</keyword>
<dbReference type="PANTHER" id="PTHR43968">
    <property type="match status" value="1"/>
</dbReference>
<dbReference type="VEuPathDB" id="FungiDB:JI435_063600"/>
<dbReference type="Gene3D" id="1.20.1050.10">
    <property type="match status" value="1"/>
</dbReference>